<organism evidence="1 2">
    <name type="scientific">Streptomyces polyasparticus</name>
    <dbReference type="NCBI Taxonomy" id="2767826"/>
    <lineage>
        <taxon>Bacteria</taxon>
        <taxon>Bacillati</taxon>
        <taxon>Actinomycetota</taxon>
        <taxon>Actinomycetes</taxon>
        <taxon>Kitasatosporales</taxon>
        <taxon>Streptomycetaceae</taxon>
        <taxon>Streptomyces</taxon>
    </lineage>
</organism>
<name>A0ABR7S7Q2_9ACTN</name>
<comment type="caution">
    <text evidence="1">The sequence shown here is derived from an EMBL/GenBank/DDBJ whole genome shotgun (WGS) entry which is preliminary data.</text>
</comment>
<protein>
    <submittedName>
        <fullName evidence="1">Uncharacterized protein</fullName>
    </submittedName>
</protein>
<dbReference type="RefSeq" id="WP_214660774.1">
    <property type="nucleotide sequence ID" value="NZ_JACTVJ010000002.1"/>
</dbReference>
<dbReference type="Proteomes" id="UP000642284">
    <property type="component" value="Unassembled WGS sequence"/>
</dbReference>
<reference evidence="1 2" key="1">
    <citation type="submission" date="2020-08" db="EMBL/GenBank/DDBJ databases">
        <title>Genemic of Streptomyces polyaspartic.</title>
        <authorList>
            <person name="Liu W."/>
        </authorList>
    </citation>
    <scope>NUCLEOTIDE SEQUENCE [LARGE SCALE GENOMIC DNA]</scope>
    <source>
        <strain evidence="1 2">TRM66268-LWL</strain>
    </source>
</reference>
<evidence type="ECO:0000313" key="2">
    <source>
        <dbReference type="Proteomes" id="UP000642284"/>
    </source>
</evidence>
<dbReference type="EMBL" id="JACTVJ010000002">
    <property type="protein sequence ID" value="MBC9711496.1"/>
    <property type="molecule type" value="Genomic_DNA"/>
</dbReference>
<accession>A0ABR7S7Q2</accession>
<sequence>MGEMAGAALTTIGAPVWLVKHMEDAARVAAHYVVGHSTATSYRLQITADHSRITVVVTDYDGQGTAGAPAWLAVGRDNTLQPNGRSPGIDALSGNSNAVDGLRLYRTPDGHVRLGCHAPWSGPSGK</sequence>
<gene>
    <name evidence="1" type="ORF">H9Y04_02775</name>
</gene>
<proteinExistence type="predicted"/>
<evidence type="ECO:0000313" key="1">
    <source>
        <dbReference type="EMBL" id="MBC9711496.1"/>
    </source>
</evidence>
<keyword evidence="2" id="KW-1185">Reference proteome</keyword>